<reference evidence="4" key="1">
    <citation type="submission" date="2017-02" db="UniProtKB">
        <authorList>
            <consortium name="WormBaseParasite"/>
        </authorList>
    </citation>
    <scope>IDENTIFICATION</scope>
</reference>
<dbReference type="SUPFAM" id="SSF53098">
    <property type="entry name" value="Ribonuclease H-like"/>
    <property type="match status" value="1"/>
</dbReference>
<dbReference type="WBParaSite" id="TASK_0000871301-mRNA-1">
    <property type="protein sequence ID" value="TASK_0000871301-mRNA-1"/>
    <property type="gene ID" value="TASK_0000871301"/>
</dbReference>
<dbReference type="OrthoDB" id="10047254at2759"/>
<dbReference type="InterPro" id="IPR012337">
    <property type="entry name" value="RNaseH-like_sf"/>
</dbReference>
<keyword evidence="3" id="KW-1185">Reference proteome</keyword>
<accession>A0A0R3WD81</accession>
<dbReference type="Proteomes" id="UP000282613">
    <property type="component" value="Unassembled WGS sequence"/>
</dbReference>
<organism evidence="4">
    <name type="scientific">Taenia asiatica</name>
    <name type="common">Asian tapeworm</name>
    <dbReference type="NCBI Taxonomy" id="60517"/>
    <lineage>
        <taxon>Eukaryota</taxon>
        <taxon>Metazoa</taxon>
        <taxon>Spiralia</taxon>
        <taxon>Lophotrochozoa</taxon>
        <taxon>Platyhelminthes</taxon>
        <taxon>Cestoda</taxon>
        <taxon>Eucestoda</taxon>
        <taxon>Cyclophyllidea</taxon>
        <taxon>Taeniidae</taxon>
        <taxon>Taenia</taxon>
    </lineage>
</organism>
<dbReference type="EMBL" id="UYRS01018869">
    <property type="protein sequence ID" value="VDK40894.1"/>
    <property type="molecule type" value="Genomic_DNA"/>
</dbReference>
<name>A0A0R3WD81_TAEAS</name>
<evidence type="ECO:0000313" key="3">
    <source>
        <dbReference type="Proteomes" id="UP000282613"/>
    </source>
</evidence>
<dbReference type="PROSITE" id="PS50994">
    <property type="entry name" value="INTEGRASE"/>
    <property type="match status" value="1"/>
</dbReference>
<protein>
    <submittedName>
        <fullName evidence="4">Integrase catalytic domain-containing protein</fullName>
    </submittedName>
</protein>
<dbReference type="STRING" id="60517.A0A0R3WD81"/>
<feature type="domain" description="Integrase catalytic" evidence="1">
    <location>
        <begin position="121"/>
        <end position="178"/>
    </location>
</feature>
<proteinExistence type="predicted"/>
<gene>
    <name evidence="2" type="ORF">TASK_LOCUS8714</name>
</gene>
<dbReference type="InterPro" id="IPR036397">
    <property type="entry name" value="RNaseH_sf"/>
</dbReference>
<dbReference type="InterPro" id="IPR001584">
    <property type="entry name" value="Integrase_cat-core"/>
</dbReference>
<evidence type="ECO:0000313" key="2">
    <source>
        <dbReference type="EMBL" id="VDK40894.1"/>
    </source>
</evidence>
<dbReference type="Gene3D" id="3.30.420.10">
    <property type="entry name" value="Ribonuclease H-like superfamily/Ribonuclease H"/>
    <property type="match status" value="1"/>
</dbReference>
<sequence length="178" mass="19893">MEVRISNVDALSELTRHQRRNTQSTDPDTALVYEGFLASSCKPTAEEMNPSGKAAKRIWRQWSKLSLEDEATASPKRLVVLGSLIQTDLQELHEQLGNVGTKIWWRPCANDTSGSLLPRTSVHSDQSPNFESRNLIELCKTFGIAKTHTAPGHLQGNEQVKRTIRTLIGLLKDFVKEA</sequence>
<evidence type="ECO:0000313" key="4">
    <source>
        <dbReference type="WBParaSite" id="TASK_0000871301-mRNA-1"/>
    </source>
</evidence>
<evidence type="ECO:0000259" key="1">
    <source>
        <dbReference type="PROSITE" id="PS50994"/>
    </source>
</evidence>
<dbReference type="AlphaFoldDB" id="A0A0R3WD81"/>
<dbReference type="GO" id="GO:0003676">
    <property type="term" value="F:nucleic acid binding"/>
    <property type="evidence" value="ECO:0007669"/>
    <property type="project" value="InterPro"/>
</dbReference>
<dbReference type="GO" id="GO:0015074">
    <property type="term" value="P:DNA integration"/>
    <property type="evidence" value="ECO:0007669"/>
    <property type="project" value="InterPro"/>
</dbReference>
<reference evidence="2 3" key="2">
    <citation type="submission" date="2018-11" db="EMBL/GenBank/DDBJ databases">
        <authorList>
            <consortium name="Pathogen Informatics"/>
        </authorList>
    </citation>
    <scope>NUCLEOTIDE SEQUENCE [LARGE SCALE GENOMIC DNA]</scope>
</reference>